<protein>
    <submittedName>
        <fullName evidence="2">Protein C9orf135</fullName>
    </submittedName>
</protein>
<evidence type="ECO:0000313" key="2">
    <source>
        <dbReference type="RefSeq" id="XP_013398605.1"/>
    </source>
</evidence>
<sequence>MATGITGLPDYIERKGSLFLRSNHMNYARATLNSNWHQAREAEPKDFDISKTERRDLSKATYKRIGNVTDGSLPNTTYQDHAAQVSLKKDFQEQATSKPMVNLETFAHTNLDRDTGHPQRGFGSVLPRHHPEYNKHHLETTYGADYFPPYTYTPAPERPPDFPDNSWSYRKMHSQFTDTTDYRRVGWNTWADESGVYSNTVAKRTVFQPTNTIPERLE</sequence>
<dbReference type="OrthoDB" id="309575at2759"/>
<dbReference type="InParanoid" id="A0A1S3IK36"/>
<keyword evidence="1" id="KW-1185">Reference proteome</keyword>
<dbReference type="GO" id="GO:0005886">
    <property type="term" value="C:plasma membrane"/>
    <property type="evidence" value="ECO:0007669"/>
    <property type="project" value="TreeGrafter"/>
</dbReference>
<dbReference type="OMA" id="DWCSSRQ"/>
<dbReference type="KEGG" id="lak:106165056"/>
<dbReference type="Proteomes" id="UP000085678">
    <property type="component" value="Unplaced"/>
</dbReference>
<organism evidence="1 2">
    <name type="scientific">Lingula anatina</name>
    <name type="common">Brachiopod</name>
    <name type="synonym">Lingula unguis</name>
    <dbReference type="NCBI Taxonomy" id="7574"/>
    <lineage>
        <taxon>Eukaryota</taxon>
        <taxon>Metazoa</taxon>
        <taxon>Spiralia</taxon>
        <taxon>Lophotrochozoa</taxon>
        <taxon>Brachiopoda</taxon>
        <taxon>Linguliformea</taxon>
        <taxon>Lingulata</taxon>
        <taxon>Lingulida</taxon>
        <taxon>Linguloidea</taxon>
        <taxon>Lingulidae</taxon>
        <taxon>Lingula</taxon>
    </lineage>
</organism>
<dbReference type="RefSeq" id="XP_013398605.1">
    <property type="nucleotide sequence ID" value="XM_013543151.1"/>
</dbReference>
<dbReference type="PANTHER" id="PTHR35069">
    <property type="entry name" value="PROTEIN C9ORF135"/>
    <property type="match status" value="1"/>
</dbReference>
<dbReference type="STRING" id="7574.A0A1S3IK36"/>
<dbReference type="AlphaFoldDB" id="A0A1S3IK36"/>
<dbReference type="PANTHER" id="PTHR35069:SF1">
    <property type="entry name" value="CILIA- AND FLAGELLA-ASSOCIATED PROTEIN 95"/>
    <property type="match status" value="1"/>
</dbReference>
<gene>
    <name evidence="2" type="primary">LOC106165056</name>
</gene>
<reference evidence="2" key="1">
    <citation type="submission" date="2025-08" db="UniProtKB">
        <authorList>
            <consortium name="RefSeq"/>
        </authorList>
    </citation>
    <scope>IDENTIFICATION</scope>
    <source>
        <tissue evidence="2">Gonads</tissue>
    </source>
</reference>
<name>A0A1S3IK36_LINAN</name>
<dbReference type="GeneID" id="106165056"/>
<evidence type="ECO:0000313" key="1">
    <source>
        <dbReference type="Proteomes" id="UP000085678"/>
    </source>
</evidence>
<dbReference type="Pfam" id="PF15139">
    <property type="entry name" value="CFAP95"/>
    <property type="match status" value="1"/>
</dbReference>
<dbReference type="InterPro" id="IPR027905">
    <property type="entry name" value="CFAP95"/>
</dbReference>
<accession>A0A1S3IK36</accession>
<proteinExistence type="predicted"/>